<dbReference type="KEGG" id="svn:CP980_18810"/>
<organism evidence="10 11">
    <name type="scientific">Streptomyces vinaceus</name>
    <dbReference type="NCBI Taxonomy" id="1960"/>
    <lineage>
        <taxon>Bacteria</taxon>
        <taxon>Bacillati</taxon>
        <taxon>Actinomycetota</taxon>
        <taxon>Actinomycetes</taxon>
        <taxon>Kitasatosporales</taxon>
        <taxon>Streptomycetaceae</taxon>
        <taxon>Streptomyces</taxon>
    </lineage>
</organism>
<evidence type="ECO:0000256" key="5">
    <source>
        <dbReference type="ARBA" id="ARBA00022989"/>
    </source>
</evidence>
<protein>
    <submittedName>
        <fullName evidence="10">DUF2029 domain-containing protein</fullName>
    </submittedName>
</protein>
<comment type="subcellular location">
    <subcellularLocation>
        <location evidence="1">Cell membrane</location>
        <topology evidence="1">Multi-pass membrane protein</topology>
    </subcellularLocation>
</comment>
<evidence type="ECO:0000256" key="2">
    <source>
        <dbReference type="ARBA" id="ARBA00022475"/>
    </source>
</evidence>
<reference evidence="10 11" key="1">
    <citation type="submission" date="2017-09" db="EMBL/GenBank/DDBJ databases">
        <authorList>
            <person name="Lee N."/>
            <person name="Cho B.-K."/>
        </authorList>
    </citation>
    <scope>NUCLEOTIDE SEQUENCE [LARGE SCALE GENOMIC DNA]</scope>
    <source>
        <strain evidence="10 11">ATCC 27476</strain>
    </source>
</reference>
<feature type="transmembrane region" description="Helical" evidence="9">
    <location>
        <begin position="12"/>
        <end position="33"/>
    </location>
</feature>
<feature type="transmembrane region" description="Helical" evidence="9">
    <location>
        <begin position="151"/>
        <end position="173"/>
    </location>
</feature>
<dbReference type="EMBL" id="CP023692">
    <property type="protein sequence ID" value="QEV46873.1"/>
    <property type="molecule type" value="Genomic_DNA"/>
</dbReference>
<feature type="transmembrane region" description="Helical" evidence="9">
    <location>
        <begin position="180"/>
        <end position="201"/>
    </location>
</feature>
<evidence type="ECO:0000313" key="10">
    <source>
        <dbReference type="EMBL" id="QEV46873.1"/>
    </source>
</evidence>
<feature type="region of interest" description="Disordered" evidence="8">
    <location>
        <begin position="274"/>
        <end position="294"/>
    </location>
</feature>
<dbReference type="RefSeq" id="WP_150528647.1">
    <property type="nucleotide sequence ID" value="NZ_BNBW01000013.1"/>
</dbReference>
<evidence type="ECO:0000256" key="6">
    <source>
        <dbReference type="ARBA" id="ARBA00023136"/>
    </source>
</evidence>
<dbReference type="AlphaFoldDB" id="A0A5J6J9L4"/>
<keyword evidence="2" id="KW-1003">Cell membrane</keyword>
<evidence type="ECO:0000256" key="7">
    <source>
        <dbReference type="ARBA" id="ARBA00024033"/>
    </source>
</evidence>
<dbReference type="GeneID" id="95612594"/>
<evidence type="ECO:0000256" key="9">
    <source>
        <dbReference type="SAM" id="Phobius"/>
    </source>
</evidence>
<evidence type="ECO:0000313" key="11">
    <source>
        <dbReference type="Proteomes" id="UP000325563"/>
    </source>
</evidence>
<name>A0A5J6J9L4_STRVI</name>
<keyword evidence="5 9" id="KW-1133">Transmembrane helix</keyword>
<keyword evidence="11" id="KW-1185">Reference proteome</keyword>
<comment type="similarity">
    <text evidence="7">Belongs to the glycosyltransferase 87 family.</text>
</comment>
<dbReference type="GO" id="GO:0005886">
    <property type="term" value="C:plasma membrane"/>
    <property type="evidence" value="ECO:0007669"/>
    <property type="project" value="UniProtKB-SubCell"/>
</dbReference>
<keyword evidence="4 9" id="KW-0812">Transmembrane</keyword>
<evidence type="ECO:0000256" key="1">
    <source>
        <dbReference type="ARBA" id="ARBA00004651"/>
    </source>
</evidence>
<accession>A0A5J6J9L4</accession>
<evidence type="ECO:0000256" key="4">
    <source>
        <dbReference type="ARBA" id="ARBA00022692"/>
    </source>
</evidence>
<keyword evidence="6 9" id="KW-0472">Membrane</keyword>
<dbReference type="Proteomes" id="UP000325563">
    <property type="component" value="Chromosome"/>
</dbReference>
<feature type="transmembrane region" description="Helical" evidence="9">
    <location>
        <begin position="77"/>
        <end position="99"/>
    </location>
</feature>
<feature type="compositionally biased region" description="Basic residues" evidence="8">
    <location>
        <begin position="285"/>
        <end position="294"/>
    </location>
</feature>
<sequence>MTRSLPSSPPTSPLVGVLVAGPLLVLGVLCIVVRIPIADGLAAGLSAAEWQPPAAYPPFAAILFTPAAWLPSGVLKAVFALGNAGLLTLLILMSCRLAGLRARPGPVLAATIAGLWVEPLFQSLLAAQINLALACLVLWDLRRPRAALGQGFALGTAAGITLTPALLIPYLLLTGRIRAALTALGAFAGTALLGLLVLPQASAEFWARHLPASGRALLPDWPHLWVWSVPLLALLARAAARRRPKPPPDLPDLVPVPLPVRRSPLGQQDVRVVEDPQHHEQQTAARHHVLGQDL</sequence>
<evidence type="ECO:0000256" key="8">
    <source>
        <dbReference type="SAM" id="MobiDB-lite"/>
    </source>
</evidence>
<feature type="transmembrane region" description="Helical" evidence="9">
    <location>
        <begin position="54"/>
        <end position="71"/>
    </location>
</feature>
<feature type="transmembrane region" description="Helical" evidence="9">
    <location>
        <begin position="120"/>
        <end position="139"/>
    </location>
</feature>
<proteinExistence type="inferred from homology"/>
<dbReference type="InterPro" id="IPR018584">
    <property type="entry name" value="GT87"/>
</dbReference>
<gene>
    <name evidence="10" type="ORF">CP980_18810</name>
</gene>
<evidence type="ECO:0000256" key="3">
    <source>
        <dbReference type="ARBA" id="ARBA00022679"/>
    </source>
</evidence>
<dbReference type="GO" id="GO:0016758">
    <property type="term" value="F:hexosyltransferase activity"/>
    <property type="evidence" value="ECO:0007669"/>
    <property type="project" value="InterPro"/>
</dbReference>
<keyword evidence="3" id="KW-0808">Transferase</keyword>
<dbReference type="Pfam" id="PF09594">
    <property type="entry name" value="GT87"/>
    <property type="match status" value="1"/>
</dbReference>